<feature type="domain" description="Rieske" evidence="6">
    <location>
        <begin position="412"/>
        <end position="458"/>
    </location>
</feature>
<keyword evidence="2" id="KW-0479">Metal-binding</keyword>
<dbReference type="InterPro" id="IPR006076">
    <property type="entry name" value="FAD-dep_OxRdtase"/>
</dbReference>
<comment type="caution">
    <text evidence="7">The sequence shown here is derived from an EMBL/GenBank/DDBJ whole genome shotgun (WGS) entry which is preliminary data.</text>
</comment>
<dbReference type="Gene3D" id="3.50.50.60">
    <property type="entry name" value="FAD/NAD(P)-binding domain"/>
    <property type="match status" value="1"/>
</dbReference>
<dbReference type="Proteomes" id="UP001597231">
    <property type="component" value="Unassembled WGS sequence"/>
</dbReference>
<dbReference type="RefSeq" id="WP_381481267.1">
    <property type="nucleotide sequence ID" value="NZ_JBHTLT010000102.1"/>
</dbReference>
<dbReference type="Gene3D" id="2.102.10.10">
    <property type="entry name" value="Rieske [2Fe-2S] iron-sulphur domain"/>
    <property type="match status" value="1"/>
</dbReference>
<keyword evidence="4" id="KW-0411">Iron-sulfur</keyword>
<evidence type="ECO:0000256" key="3">
    <source>
        <dbReference type="ARBA" id="ARBA00023004"/>
    </source>
</evidence>
<organism evidence="7 8">
    <name type="scientific">Sporosarcina contaminans</name>
    <dbReference type="NCBI Taxonomy" id="633403"/>
    <lineage>
        <taxon>Bacteria</taxon>
        <taxon>Bacillati</taxon>
        <taxon>Bacillota</taxon>
        <taxon>Bacilli</taxon>
        <taxon>Bacillales</taxon>
        <taxon>Caryophanaceae</taxon>
        <taxon>Sporosarcina</taxon>
    </lineage>
</organism>
<sequence>MFNSLWLQTAYTRDTYPQLEEDVSCDVCIIGGGLSGIANAYFLAKEGKDVILLEKDSILSGATGNSTGKLTVQHDVVYTDLIKQLGLENAKIYYEANQEAVLFGRSIAEWDELRLADSILFSQTKYGTERLEDEMKAYKEIGINGELGWNTELPLKVEKTLTIRDETQIHPVRFGQHLAKLAQKAGARIYEKSDVELMDLKKRLLYTASSNEIQFNELILCTHYPIEALRGLQIMKLIVSRSYIVSALANMPLTGQYISVDDPKRSIRTAFIDGKTHFLLSGEGHQAGMEKETQIHYEKLTTELKNIYQLDSVQYGWSAQDPSTPDLVPYAGAISPSMPYVYMNTGFRKWGLSNSIASARIISDKILGRPNKAEALYAPDRTGFSSFLLQALRNTGLVLKEFTGGHITRTDSPICTHMGCRTRWNEGDQTWDCPCHGSRFRKDGSVLEGPATKPLDLS</sequence>
<dbReference type="InterPro" id="IPR036922">
    <property type="entry name" value="Rieske_2Fe-2S_sf"/>
</dbReference>
<dbReference type="PANTHER" id="PTHR13847">
    <property type="entry name" value="SARCOSINE DEHYDROGENASE-RELATED"/>
    <property type="match status" value="1"/>
</dbReference>
<evidence type="ECO:0000256" key="2">
    <source>
        <dbReference type="ARBA" id="ARBA00022723"/>
    </source>
</evidence>
<protein>
    <submittedName>
        <fullName evidence="7">FAD-dependent oxidoreductase</fullName>
    </submittedName>
</protein>
<dbReference type="InterPro" id="IPR005805">
    <property type="entry name" value="Rieske_Fe-S_prot_C"/>
</dbReference>
<gene>
    <name evidence="7" type="ORF">ACFQ38_12630</name>
</gene>
<dbReference type="SUPFAM" id="SSF51971">
    <property type="entry name" value="Nucleotide-binding domain"/>
    <property type="match status" value="1"/>
</dbReference>
<dbReference type="InterPro" id="IPR036188">
    <property type="entry name" value="FAD/NAD-bd_sf"/>
</dbReference>
<evidence type="ECO:0000313" key="7">
    <source>
        <dbReference type="EMBL" id="MFD1205935.1"/>
    </source>
</evidence>
<dbReference type="PRINTS" id="PR00162">
    <property type="entry name" value="RIESKE"/>
</dbReference>
<evidence type="ECO:0000313" key="8">
    <source>
        <dbReference type="Proteomes" id="UP001597231"/>
    </source>
</evidence>
<name>A0ABW3TZ06_9BACL</name>
<proteinExistence type="predicted"/>
<dbReference type="EMBL" id="JBHTLT010000102">
    <property type="protein sequence ID" value="MFD1205935.1"/>
    <property type="molecule type" value="Genomic_DNA"/>
</dbReference>
<keyword evidence="3" id="KW-0408">Iron</keyword>
<keyword evidence="8" id="KW-1185">Reference proteome</keyword>
<reference evidence="8" key="1">
    <citation type="journal article" date="2019" name="Int. J. Syst. Evol. Microbiol.">
        <title>The Global Catalogue of Microorganisms (GCM) 10K type strain sequencing project: providing services to taxonomists for standard genome sequencing and annotation.</title>
        <authorList>
            <consortium name="The Broad Institute Genomics Platform"/>
            <consortium name="The Broad Institute Genome Sequencing Center for Infectious Disease"/>
            <person name="Wu L."/>
            <person name="Ma J."/>
        </authorList>
    </citation>
    <scope>NUCLEOTIDE SEQUENCE [LARGE SCALE GENOMIC DNA]</scope>
    <source>
        <strain evidence="8">CCUG 53915</strain>
    </source>
</reference>
<evidence type="ECO:0000256" key="5">
    <source>
        <dbReference type="ARBA" id="ARBA00023157"/>
    </source>
</evidence>
<evidence type="ECO:0000259" key="6">
    <source>
        <dbReference type="PROSITE" id="PS51296"/>
    </source>
</evidence>
<dbReference type="Gene3D" id="3.30.9.10">
    <property type="entry name" value="D-Amino Acid Oxidase, subunit A, domain 2"/>
    <property type="match status" value="1"/>
</dbReference>
<dbReference type="Pfam" id="PF00355">
    <property type="entry name" value="Rieske"/>
    <property type="match status" value="1"/>
</dbReference>
<dbReference type="SUPFAM" id="SSF50022">
    <property type="entry name" value="ISP domain"/>
    <property type="match status" value="1"/>
</dbReference>
<keyword evidence="1" id="KW-0001">2Fe-2S</keyword>
<accession>A0ABW3TZ06</accession>
<evidence type="ECO:0000256" key="4">
    <source>
        <dbReference type="ARBA" id="ARBA00023014"/>
    </source>
</evidence>
<keyword evidence="5" id="KW-1015">Disulfide bond</keyword>
<evidence type="ECO:0000256" key="1">
    <source>
        <dbReference type="ARBA" id="ARBA00022714"/>
    </source>
</evidence>
<dbReference type="PANTHER" id="PTHR13847:SF274">
    <property type="entry name" value="RIESKE 2FE-2S IRON-SULFUR PROTEIN YHFW-RELATED"/>
    <property type="match status" value="1"/>
</dbReference>
<dbReference type="Pfam" id="PF01266">
    <property type="entry name" value="DAO"/>
    <property type="match status" value="1"/>
</dbReference>
<dbReference type="InterPro" id="IPR017941">
    <property type="entry name" value="Rieske_2Fe-2S"/>
</dbReference>
<dbReference type="PROSITE" id="PS51296">
    <property type="entry name" value="RIESKE"/>
    <property type="match status" value="1"/>
</dbReference>